<name>A0ABY7AK17_9ALTE</name>
<reference evidence="5" key="1">
    <citation type="submission" date="2022-10" db="EMBL/GenBank/DDBJ databases">
        <title>Catenovulum adriacola sp. nov. isolated in the Harbour of Susak.</title>
        <authorList>
            <person name="Schoch T."/>
            <person name="Reich S.J."/>
            <person name="Stoeferle S."/>
            <person name="Flaiz M."/>
            <person name="Kazda M."/>
            <person name="Riedel C.U."/>
            <person name="Duerre P."/>
        </authorList>
    </citation>
    <scope>NUCLEOTIDE SEQUENCE</scope>
    <source>
        <strain evidence="5">TS8</strain>
    </source>
</reference>
<evidence type="ECO:0000256" key="4">
    <source>
        <dbReference type="ARBA" id="ARBA00023004"/>
    </source>
</evidence>
<dbReference type="SUPFAM" id="SSF46458">
    <property type="entry name" value="Globin-like"/>
    <property type="match status" value="1"/>
</dbReference>
<gene>
    <name evidence="5" type="ORF">OLW01_12180</name>
</gene>
<dbReference type="RefSeq" id="WP_268074186.1">
    <property type="nucleotide sequence ID" value="NZ_CP109965.1"/>
</dbReference>
<evidence type="ECO:0000256" key="2">
    <source>
        <dbReference type="ARBA" id="ARBA00022617"/>
    </source>
</evidence>
<dbReference type="Pfam" id="PF01152">
    <property type="entry name" value="Bac_globin"/>
    <property type="match status" value="1"/>
</dbReference>
<evidence type="ECO:0000313" key="5">
    <source>
        <dbReference type="EMBL" id="WAJ69892.1"/>
    </source>
</evidence>
<dbReference type="CDD" id="cd00454">
    <property type="entry name" value="TrHb1_N"/>
    <property type="match status" value="1"/>
</dbReference>
<proteinExistence type="predicted"/>
<keyword evidence="6" id="KW-1185">Reference proteome</keyword>
<accession>A0ABY7AK17</accession>
<keyword evidence="3" id="KW-0479">Metal-binding</keyword>
<dbReference type="InterPro" id="IPR009050">
    <property type="entry name" value="Globin-like_sf"/>
</dbReference>
<keyword evidence="1" id="KW-0813">Transport</keyword>
<protein>
    <submittedName>
        <fullName evidence="5">Group 1 truncated hemoglobin</fullName>
    </submittedName>
</protein>
<evidence type="ECO:0000256" key="3">
    <source>
        <dbReference type="ARBA" id="ARBA00022723"/>
    </source>
</evidence>
<dbReference type="InterPro" id="IPR012292">
    <property type="entry name" value="Globin/Proto"/>
</dbReference>
<dbReference type="Proteomes" id="UP001163726">
    <property type="component" value="Chromosome"/>
</dbReference>
<keyword evidence="2" id="KW-0349">Heme</keyword>
<keyword evidence="4" id="KW-0408">Iron</keyword>
<evidence type="ECO:0000313" key="6">
    <source>
        <dbReference type="Proteomes" id="UP001163726"/>
    </source>
</evidence>
<sequence>MINKVFIYQQLATYGERNFMMKMIKYLTLTLILLLTSCASQPDQTIYQQLGGKEKITEIVQNFIYEIEFNETIFEYFKDSDIQRFHDKLIEHICVHTGGPCEYTGDPMDKVHTGMHISEADFNLTVDLLIDAMTKADVPHPLQNKVLAIFAPMRGEMIYR</sequence>
<organism evidence="5 6">
    <name type="scientific">Catenovulum adriaticum</name>
    <dbReference type="NCBI Taxonomy" id="2984846"/>
    <lineage>
        <taxon>Bacteria</taxon>
        <taxon>Pseudomonadati</taxon>
        <taxon>Pseudomonadota</taxon>
        <taxon>Gammaproteobacteria</taxon>
        <taxon>Alteromonadales</taxon>
        <taxon>Alteromonadaceae</taxon>
        <taxon>Catenovulum</taxon>
    </lineage>
</organism>
<evidence type="ECO:0000256" key="1">
    <source>
        <dbReference type="ARBA" id="ARBA00022448"/>
    </source>
</evidence>
<dbReference type="EMBL" id="CP109965">
    <property type="protein sequence ID" value="WAJ69892.1"/>
    <property type="molecule type" value="Genomic_DNA"/>
</dbReference>
<dbReference type="Gene3D" id="1.10.490.10">
    <property type="entry name" value="Globins"/>
    <property type="match status" value="1"/>
</dbReference>
<dbReference type="InterPro" id="IPR001486">
    <property type="entry name" value="Hemoglobin_trunc"/>
</dbReference>